<name>A0ACD4RAM1_9BACI</name>
<keyword evidence="1" id="KW-0808">Transferase</keyword>
<gene>
    <name evidence="1" type="ORF">QLQ22_23320</name>
</gene>
<dbReference type="EMBL" id="CP126116">
    <property type="protein sequence ID" value="WHZ57540.1"/>
    <property type="molecule type" value="Genomic_DNA"/>
</dbReference>
<protein>
    <submittedName>
        <fullName evidence="1">Glycosyltransferase family 2 protein</fullName>
        <ecNumber evidence="1">2.4.-.-</ecNumber>
    </submittedName>
</protein>
<dbReference type="Proteomes" id="UP001226091">
    <property type="component" value="Chromosome"/>
</dbReference>
<keyword evidence="1" id="KW-0328">Glycosyltransferase</keyword>
<sequence length="736" mass="84830">MLKVEILKRLEKVRLTRAMKMGYDIEKEHVRKNDKPLYDKGISIILPTYKGENVIVKCLKSLADQTLDAALFEVIVVINGEKDRTEDLINQLISERNLTNIRVIAMDEAGASIARNKGISLASREYCTFLDDDDYLSENFLEEMYKQAKPNSVVISQIFNVEPDGNVQSSNPINRQILKSVISKQSPYMKLHTVLTINACKLIPTLYVQKYKFDESLQSGEDVVFFSELLIKNDLEFVVAPITKKAVYYRTLRENSISRQAMTFDFNVRQRAACIAKLNELLQIPDISHGKRDFVERKINAQSSFIVKYYEQHKDEYDRIIEEVSSKRLTYFPYHLLNKDKVEQLVVSYCFPPYNDTAGNVMAKRMREAGKVSDVIYNTMDKVRTRNTSLNQMVDDLIHTRLAINSPSSFSHWAHIKTFVDMGMKGADELVEKNGVHKQVFSRAMWAASHFLAYEYKKKYPQTKWIAEFSDPLIYDIEAKKRLVDITDQGYLKQLEAGVKKAGYPSPNDSSLFVWCEYLPYIFADELIFTNKNQFQYMMDMFPIEEIKSIIKQKAVIEPHPTLPERYYHMEEFNYPLLSDDHVNVAYFGNFYSKRNLNDLFSGLKEANEDTQRKVLIHVFTAKPTDLEDQLKDDPLEDSIIVNGFVDFYTFLNLCTKFDCLVVNDSTTKDNKPINPYLPSKLSDYKGSGTDIWGVYEEGSILGQSDGITYLSPLDDAKAAAGVFEKMVSKKFPRRS</sequence>
<dbReference type="EC" id="2.4.-.-" evidence="1"/>
<accession>A0ACD4RAM1</accession>
<evidence type="ECO:0000313" key="2">
    <source>
        <dbReference type="Proteomes" id="UP001226091"/>
    </source>
</evidence>
<organism evidence="1 2">
    <name type="scientific">Metabacillus hrfriensis</name>
    <dbReference type="NCBI Taxonomy" id="3048891"/>
    <lineage>
        <taxon>Bacteria</taxon>
        <taxon>Bacillati</taxon>
        <taxon>Bacillota</taxon>
        <taxon>Bacilli</taxon>
        <taxon>Bacillales</taxon>
        <taxon>Bacillaceae</taxon>
        <taxon>Metabacillus</taxon>
    </lineage>
</organism>
<proteinExistence type="predicted"/>
<reference evidence="2" key="1">
    <citation type="journal article" date="2025" name="Aquaculture">
        <title>Assessment of the bioflocculant production and safety properties of Metabacillus hrfriensis sp. nov. based on phenotypic and whole-genome sequencing analysis.</title>
        <authorList>
            <person name="Zhang R."/>
            <person name="Zhao Z."/>
            <person name="Luo L."/>
            <person name="Wang S."/>
            <person name="Guo K."/>
            <person name="Xu W."/>
        </authorList>
    </citation>
    <scope>NUCLEOTIDE SEQUENCE [LARGE SCALE GENOMIC DNA]</scope>
    <source>
        <strain evidence="2">CT-WN-B3</strain>
    </source>
</reference>
<keyword evidence="2" id="KW-1185">Reference proteome</keyword>
<evidence type="ECO:0000313" key="1">
    <source>
        <dbReference type="EMBL" id="WHZ57540.1"/>
    </source>
</evidence>